<gene>
    <name evidence="2" type="ORF">BN14_12240</name>
</gene>
<accession>M5CF55</accession>
<dbReference type="EMBL" id="CAOJ01018329">
    <property type="protein sequence ID" value="CCO38076.1"/>
    <property type="molecule type" value="Genomic_DNA"/>
</dbReference>
<protein>
    <recommendedName>
        <fullName evidence="4">DUF659 domain-containing protein</fullName>
    </recommendedName>
</protein>
<organism evidence="2 3">
    <name type="scientific">Thanatephorus cucumeris (strain AG1-IB / isolate 7/3/14)</name>
    <name type="common">Lettuce bottom rot fungus</name>
    <name type="synonym">Rhizoctonia solani</name>
    <dbReference type="NCBI Taxonomy" id="1108050"/>
    <lineage>
        <taxon>Eukaryota</taxon>
        <taxon>Fungi</taxon>
        <taxon>Dikarya</taxon>
        <taxon>Basidiomycota</taxon>
        <taxon>Agaricomycotina</taxon>
        <taxon>Agaricomycetes</taxon>
        <taxon>Cantharellales</taxon>
        <taxon>Ceratobasidiaceae</taxon>
        <taxon>Rhizoctonia</taxon>
        <taxon>Rhizoctonia solani AG-1</taxon>
    </lineage>
</organism>
<comment type="caution">
    <text evidence="2">The sequence shown here is derived from an EMBL/GenBank/DDBJ whole genome shotgun (WGS) entry which is preliminary data.</text>
</comment>
<feature type="region of interest" description="Disordered" evidence="1">
    <location>
        <begin position="66"/>
        <end position="101"/>
    </location>
</feature>
<reference evidence="2 3" key="1">
    <citation type="journal article" date="2013" name="J. Biotechnol.">
        <title>Establishment and interpretation of the genome sequence of the phytopathogenic fungus Rhizoctonia solani AG1-IB isolate 7/3/14.</title>
        <authorList>
            <person name="Wibberg D.W."/>
            <person name="Jelonek L.J."/>
            <person name="Rupp O.R."/>
            <person name="Hennig M.H."/>
            <person name="Eikmeyer F.E."/>
            <person name="Goesmann A.G."/>
            <person name="Hartmann A.H."/>
            <person name="Borriss R.B."/>
            <person name="Grosch R.G."/>
            <person name="Puehler A.P."/>
            <person name="Schlueter A.S."/>
        </authorList>
    </citation>
    <scope>NUCLEOTIDE SEQUENCE [LARGE SCALE GENOMIC DNA]</scope>
    <source>
        <strain evidence="3">AG1-IB / isolate 7/3/14</strain>
    </source>
</reference>
<dbReference type="HOGENOM" id="CLU_041306_0_0_1"/>
<evidence type="ECO:0000256" key="1">
    <source>
        <dbReference type="SAM" id="MobiDB-lite"/>
    </source>
</evidence>
<evidence type="ECO:0000313" key="3">
    <source>
        <dbReference type="Proteomes" id="UP000012065"/>
    </source>
</evidence>
<sequence>MAPINWTWTYFCRGKKRYRKNKTNYEAYCRGCVTHWMENLEEADQQAVAEGESAIKCPHVVPEAKQKLAEEDAARNPPNEPSSSGPNPGSNLGGPPPPLPSISLFPPDHSIQICAPLDLTPNEAKTFQADILRLFVSNNIALRAVDSVETRIFFNKYFPGAQLPTRQALGGDILKEAVQKSEEHMVKAVYGKMATGMSDGWKDKRKRALLAYMANVDATAYTVGIEDISALPKTAENHLKVVKEAIKRCEDKLGMKIVGWVSDAGGDSRGGLWFIISDRIL</sequence>
<evidence type="ECO:0008006" key="4">
    <source>
        <dbReference type="Google" id="ProtNLM"/>
    </source>
</evidence>
<feature type="compositionally biased region" description="Low complexity" evidence="1">
    <location>
        <begin position="81"/>
        <end position="90"/>
    </location>
</feature>
<evidence type="ECO:0000313" key="2">
    <source>
        <dbReference type="EMBL" id="CCO38076.1"/>
    </source>
</evidence>
<dbReference type="AlphaFoldDB" id="M5CF55"/>
<name>M5CF55_THACB</name>
<proteinExistence type="predicted"/>
<dbReference type="Proteomes" id="UP000012065">
    <property type="component" value="Unassembled WGS sequence"/>
</dbReference>